<feature type="domain" description="STAS" evidence="1">
    <location>
        <begin position="87"/>
        <end position="195"/>
    </location>
</feature>
<dbReference type="Gene3D" id="3.30.750.24">
    <property type="entry name" value="STAS domain"/>
    <property type="match status" value="1"/>
</dbReference>
<name>A0ABY5YXV0_9ACTN</name>
<sequence>MTALLSRDGTNFSLACDGCGRLVAGLAPTMGTWNVAWSLFIEDGWRGAGLPTGPHACGRCADAHSRRSMVEQSFERETRMPAGRGSQRLSVREVAGVVLIEFKGDLHLAAVARLYDVLMTSVRPMQHVLFDVASMPSIDSGTLAVLVRAQARAARHGARVCLVGASQRVLDALRMLSVEDLLPNFAERAEALGWLRAATPTTVAG</sequence>
<dbReference type="PROSITE" id="PS50801">
    <property type="entry name" value="STAS"/>
    <property type="match status" value="1"/>
</dbReference>
<evidence type="ECO:0000313" key="2">
    <source>
        <dbReference type="EMBL" id="UWZ33462.1"/>
    </source>
</evidence>
<protein>
    <submittedName>
        <fullName evidence="2">STAS domain-containing protein</fullName>
    </submittedName>
</protein>
<evidence type="ECO:0000313" key="3">
    <source>
        <dbReference type="Proteomes" id="UP001058271"/>
    </source>
</evidence>
<dbReference type="PANTHER" id="PTHR33495">
    <property type="entry name" value="ANTI-SIGMA FACTOR ANTAGONIST TM_1081-RELATED-RELATED"/>
    <property type="match status" value="1"/>
</dbReference>
<dbReference type="InterPro" id="IPR036513">
    <property type="entry name" value="STAS_dom_sf"/>
</dbReference>
<accession>A0ABY5YXV0</accession>
<evidence type="ECO:0000259" key="1">
    <source>
        <dbReference type="PROSITE" id="PS50801"/>
    </source>
</evidence>
<dbReference type="InterPro" id="IPR002645">
    <property type="entry name" value="STAS_dom"/>
</dbReference>
<organism evidence="2 3">
    <name type="scientific">Dactylosporangium roseum</name>
    <dbReference type="NCBI Taxonomy" id="47989"/>
    <lineage>
        <taxon>Bacteria</taxon>
        <taxon>Bacillati</taxon>
        <taxon>Actinomycetota</taxon>
        <taxon>Actinomycetes</taxon>
        <taxon>Micromonosporales</taxon>
        <taxon>Micromonosporaceae</taxon>
        <taxon>Dactylosporangium</taxon>
    </lineage>
</organism>
<reference evidence="2" key="1">
    <citation type="submission" date="2021-04" db="EMBL/GenBank/DDBJ databases">
        <title>Biosynthetic gene clusters of Dactylosporangioum roseum.</title>
        <authorList>
            <person name="Hartkoorn R.C."/>
            <person name="Beaudoing E."/>
            <person name="Hot D."/>
            <person name="Moureu S."/>
        </authorList>
    </citation>
    <scope>NUCLEOTIDE SEQUENCE</scope>
    <source>
        <strain evidence="2">NRRL B-16295</strain>
    </source>
</reference>
<dbReference type="Proteomes" id="UP001058271">
    <property type="component" value="Chromosome"/>
</dbReference>
<keyword evidence="3" id="KW-1185">Reference proteome</keyword>
<dbReference type="SUPFAM" id="SSF52091">
    <property type="entry name" value="SpoIIaa-like"/>
    <property type="match status" value="1"/>
</dbReference>
<dbReference type="RefSeq" id="WP_260722712.1">
    <property type="nucleotide sequence ID" value="NZ_BAAABS010000062.1"/>
</dbReference>
<gene>
    <name evidence="2" type="ORF">Drose_19280</name>
</gene>
<dbReference type="PANTHER" id="PTHR33495:SF2">
    <property type="entry name" value="ANTI-SIGMA FACTOR ANTAGONIST TM_1081-RELATED"/>
    <property type="match status" value="1"/>
</dbReference>
<proteinExistence type="predicted"/>
<dbReference type="EMBL" id="CP073721">
    <property type="protein sequence ID" value="UWZ33462.1"/>
    <property type="molecule type" value="Genomic_DNA"/>
</dbReference>
<dbReference type="Pfam" id="PF01740">
    <property type="entry name" value="STAS"/>
    <property type="match status" value="1"/>
</dbReference>
<dbReference type="CDD" id="cd07043">
    <property type="entry name" value="STAS_anti-anti-sigma_factors"/>
    <property type="match status" value="1"/>
</dbReference>